<dbReference type="Pfam" id="PF07282">
    <property type="entry name" value="Cas12f1-like_TNB"/>
    <property type="match status" value="1"/>
</dbReference>
<protein>
    <submittedName>
        <fullName evidence="3">Transposase</fullName>
    </submittedName>
</protein>
<evidence type="ECO:0000259" key="2">
    <source>
        <dbReference type="Pfam" id="PF07282"/>
    </source>
</evidence>
<gene>
    <name evidence="3" type="ORF">Z045_11405</name>
</gene>
<sequence>MKRIVAVKLRPTADQFAALEATLLLCNNVANEIAKAAQAMPQRSRRALQVALYPEVKARGLSAQPALHVLRKVADAYAVRQANLDNGNCGKPSSRRYMAVSQKAIQFRARAAQAFDDRCLSWQIDASTISIWTATGRMRGVRFICAPWQRKLLAARKGETDLVFRDGCFYLHATIDQDAPELYAPQDAASGWLGVDLGIVNLAVTTDDDPDGLDVRWSGGAVTARRKKNAALRSALQRVGTKSAKRKLKARRRKEHRFASDINHQLAKTIVARAQRTGRGIAIEDLSGIRERVRLARAQRAQVHSWGFAQLRGYITYKAEMAGVPVSIVEPRNTSRTCSKCGYCAKANRLSQAEFRCRRCQWSCHADYNAAHNIAVLGHQRYRVAQSTCL</sequence>
<evidence type="ECO:0000313" key="4">
    <source>
        <dbReference type="Proteomes" id="UP000053060"/>
    </source>
</evidence>
<dbReference type="EMBL" id="AZXY01000005">
    <property type="protein sequence ID" value="KSZ58501.1"/>
    <property type="molecule type" value="Genomic_DNA"/>
</dbReference>
<comment type="caution">
    <text evidence="3">The sequence shown here is derived from an EMBL/GenBank/DDBJ whole genome shotgun (WGS) entry which is preliminary data.</text>
</comment>
<name>A0A0V9UKF6_9NOCA</name>
<accession>A0A0V9UKF6</accession>
<dbReference type="NCBIfam" id="TIGR01766">
    <property type="entry name" value="IS200/IS605 family accessory protein TnpB-like domain"/>
    <property type="match status" value="1"/>
</dbReference>
<dbReference type="GO" id="GO:0003677">
    <property type="term" value="F:DNA binding"/>
    <property type="evidence" value="ECO:0007669"/>
    <property type="project" value="UniProtKB-KW"/>
</dbReference>
<dbReference type="PANTHER" id="PTHR30405">
    <property type="entry name" value="TRANSPOSASE"/>
    <property type="match status" value="1"/>
</dbReference>
<dbReference type="PATRIC" id="fig|1441730.3.peg.2372"/>
<dbReference type="InterPro" id="IPR051399">
    <property type="entry name" value="RNA-guided_DNA_endo/Transpos"/>
</dbReference>
<proteinExistence type="predicted"/>
<reference evidence="3 4" key="2">
    <citation type="journal article" date="2016" name="Genome Announc.">
        <title>Draft Genome Sequence of a Versatile Hydrocarbon-Degrading Bacterium, Rhodococcus pyridinivorans Strain KG-16, Collected from Oil Fields in India.</title>
        <authorList>
            <person name="Aggarwal R.K."/>
            <person name="Dawar C."/>
            <person name="Phanindranath R."/>
            <person name="Mutnuri L."/>
            <person name="Dayal A.M."/>
        </authorList>
    </citation>
    <scope>NUCLEOTIDE SEQUENCE [LARGE SCALE GENOMIC DNA]</scope>
    <source>
        <strain evidence="3 4">KG-16</strain>
    </source>
</reference>
<feature type="domain" description="Cas12f1-like TNB" evidence="2">
    <location>
        <begin position="308"/>
        <end position="374"/>
    </location>
</feature>
<evidence type="ECO:0000313" key="3">
    <source>
        <dbReference type="EMBL" id="KSZ58501.1"/>
    </source>
</evidence>
<dbReference type="Proteomes" id="UP000053060">
    <property type="component" value="Unassembled WGS sequence"/>
</dbReference>
<organism evidence="3 4">
    <name type="scientific">Rhodococcus pyridinivorans KG-16</name>
    <dbReference type="NCBI Taxonomy" id="1441730"/>
    <lineage>
        <taxon>Bacteria</taxon>
        <taxon>Bacillati</taxon>
        <taxon>Actinomycetota</taxon>
        <taxon>Actinomycetes</taxon>
        <taxon>Mycobacteriales</taxon>
        <taxon>Nocardiaceae</taxon>
        <taxon>Rhodococcus</taxon>
    </lineage>
</organism>
<dbReference type="PANTHER" id="PTHR30405:SF11">
    <property type="entry name" value="RNA-GUIDED DNA ENDONUCLEASE RV2885C-RELATED"/>
    <property type="match status" value="1"/>
</dbReference>
<evidence type="ECO:0000256" key="1">
    <source>
        <dbReference type="ARBA" id="ARBA00023125"/>
    </source>
</evidence>
<reference evidence="4" key="1">
    <citation type="submission" date="2015-01" db="EMBL/GenBank/DDBJ databases">
        <title>Draft genome sequence of Rhodococcus pyridinivorans strain KG-16, a hydrocarbon-degrading bacterium.</title>
        <authorList>
            <person name="Aggarwal R.K."/>
            <person name="Dawar C."/>
        </authorList>
    </citation>
    <scope>NUCLEOTIDE SEQUENCE [LARGE SCALE GENOMIC DNA]</scope>
    <source>
        <strain evidence="4">KG-16</strain>
    </source>
</reference>
<dbReference type="AlphaFoldDB" id="A0A0V9UKF6"/>
<dbReference type="NCBIfam" id="NF040570">
    <property type="entry name" value="guided_TnpB"/>
    <property type="match status" value="1"/>
</dbReference>
<keyword evidence="1" id="KW-0238">DNA-binding</keyword>
<dbReference type="InterPro" id="IPR010095">
    <property type="entry name" value="Cas12f1-like_TNB"/>
</dbReference>
<dbReference type="RefSeq" id="WP_238588636.1">
    <property type="nucleotide sequence ID" value="NZ_AZXY01000005.1"/>
</dbReference>